<evidence type="ECO:0000313" key="2">
    <source>
        <dbReference type="Proteomes" id="UP001207468"/>
    </source>
</evidence>
<organism evidence="1 2">
    <name type="scientific">Russula earlei</name>
    <dbReference type="NCBI Taxonomy" id="71964"/>
    <lineage>
        <taxon>Eukaryota</taxon>
        <taxon>Fungi</taxon>
        <taxon>Dikarya</taxon>
        <taxon>Basidiomycota</taxon>
        <taxon>Agaricomycotina</taxon>
        <taxon>Agaricomycetes</taxon>
        <taxon>Russulales</taxon>
        <taxon>Russulaceae</taxon>
        <taxon>Russula</taxon>
    </lineage>
</organism>
<accession>A0ACC0UJM4</accession>
<name>A0ACC0UJM4_9AGAM</name>
<sequence>MRDNVSGNPNYHPSHEFPRGDEINSNPDFHTNTDPSLTPSNDFPICRLVLQEGRSISHNRRLAVIDGYSEVQFGRDAAPSGVDIPRIRLKDMGVSKLHATLFWDAERTEWAVVDMGSKHGTFIGSGQDANRVRLSATRVASLPKRLKHLDRLSLGGTTFAVHIHENRLPCCDCSASGQGSGDDLIPLFSHDRRDGGAVDQRAEPSRKRGADATDDAPRKANAKRALASLKHSLLSRPGGSLPALSPHDDGAARASSKGDVRRDTKRGQMGKRSSPSRRERSSFIPVATTKVGRLATNRDEDGVGSGTTGNGDNAVDRQYSTIKHVD</sequence>
<gene>
    <name evidence="1" type="ORF">F5148DRAFT_1168178</name>
</gene>
<evidence type="ECO:0000313" key="1">
    <source>
        <dbReference type="EMBL" id="KAI9511843.1"/>
    </source>
</evidence>
<comment type="caution">
    <text evidence="1">The sequence shown here is derived from an EMBL/GenBank/DDBJ whole genome shotgun (WGS) entry which is preliminary data.</text>
</comment>
<keyword evidence="2" id="KW-1185">Reference proteome</keyword>
<protein>
    <submittedName>
        <fullName evidence="1">Uncharacterized protein</fullName>
    </submittedName>
</protein>
<proteinExistence type="predicted"/>
<reference evidence="1" key="1">
    <citation type="submission" date="2021-03" db="EMBL/GenBank/DDBJ databases">
        <title>Evolutionary priming and transition to the ectomycorrhizal habit in an iconic lineage of mushroom-forming fungi: is preadaptation a requirement?</title>
        <authorList>
            <consortium name="DOE Joint Genome Institute"/>
            <person name="Looney B.P."/>
            <person name="Miyauchi S."/>
            <person name="Morin E."/>
            <person name="Drula E."/>
            <person name="Courty P.E."/>
            <person name="Chicoki N."/>
            <person name="Fauchery L."/>
            <person name="Kohler A."/>
            <person name="Kuo A."/>
            <person name="LaButti K."/>
            <person name="Pangilinan J."/>
            <person name="Lipzen A."/>
            <person name="Riley R."/>
            <person name="Andreopoulos W."/>
            <person name="He G."/>
            <person name="Johnson J."/>
            <person name="Barry K.W."/>
            <person name="Grigoriev I.V."/>
            <person name="Nagy L."/>
            <person name="Hibbett D."/>
            <person name="Henrissat B."/>
            <person name="Matheny P.B."/>
            <person name="Labbe J."/>
            <person name="Martin A.F."/>
        </authorList>
    </citation>
    <scope>NUCLEOTIDE SEQUENCE</scope>
    <source>
        <strain evidence="1">BPL698</strain>
    </source>
</reference>
<dbReference type="EMBL" id="JAGFNK010000016">
    <property type="protein sequence ID" value="KAI9511843.1"/>
    <property type="molecule type" value="Genomic_DNA"/>
</dbReference>
<dbReference type="Proteomes" id="UP001207468">
    <property type="component" value="Unassembled WGS sequence"/>
</dbReference>